<evidence type="ECO:0000313" key="3">
    <source>
        <dbReference type="Proteomes" id="UP000000561"/>
    </source>
</evidence>
<dbReference type="InParanoid" id="A0A0D1DWD2"/>
<keyword evidence="1" id="KW-0812">Transmembrane</keyword>
<evidence type="ECO:0000313" key="2">
    <source>
        <dbReference type="EMBL" id="KIS68519.1"/>
    </source>
</evidence>
<evidence type="ECO:0000256" key="1">
    <source>
        <dbReference type="SAM" id="Phobius"/>
    </source>
</evidence>
<feature type="transmembrane region" description="Helical" evidence="1">
    <location>
        <begin position="236"/>
        <end position="258"/>
    </location>
</feature>
<keyword evidence="3" id="KW-1185">Reference proteome</keyword>
<organism evidence="2 3">
    <name type="scientific">Mycosarcoma maydis</name>
    <name type="common">Corn smut fungus</name>
    <name type="synonym">Ustilago maydis</name>
    <dbReference type="NCBI Taxonomy" id="5270"/>
    <lineage>
        <taxon>Eukaryota</taxon>
        <taxon>Fungi</taxon>
        <taxon>Dikarya</taxon>
        <taxon>Basidiomycota</taxon>
        <taxon>Ustilaginomycotina</taxon>
        <taxon>Ustilaginomycetes</taxon>
        <taxon>Ustilaginales</taxon>
        <taxon>Ustilaginaceae</taxon>
        <taxon>Mycosarcoma</taxon>
    </lineage>
</organism>
<keyword evidence="1" id="KW-1133">Transmembrane helix</keyword>
<feature type="transmembrane region" description="Helical" evidence="1">
    <location>
        <begin position="114"/>
        <end position="135"/>
    </location>
</feature>
<sequence>MNASRAPALNPEGMYAHAKPPPGMPISMAVAVGPYLVLSFVLSVMAGVNSALLAVYLHLFGGRSRDPWILKLAVLVSVGCNVSLALYAFVKSYTGNLFELYSETGYDVNKIDVYVIPFHTLQGIAVAIGQTYFALRISKLFDPHSMVVRLALSIALIGIAVQLTLINWFGAAFYAVGFKTHLLDPAKQRWVRAIINSWTVVYVLLDLSMVVTTVARLMVMWKQTSMDHARKVIFRLAIYSVQGQVLMTVSALSSLYLFSRSQTGWYTPMYLLSGALYTMVMLSNLIYRKVVAEGMKQAHVESQEMQPTQGKVDSLAKRPHTMEPNPKYRCSALQHGSHRVEQWQQHYSKQCALSRTPTNARDHDCHAQLAIEHDEHVDPWQSMALANAIAPTPLLPLARVSSASRLTRSTSVTCSAAASHTASICSATHAYPTNR</sequence>
<protein>
    <submittedName>
        <fullName evidence="2">Uncharacterized protein</fullName>
    </submittedName>
</protein>
<feature type="transmembrane region" description="Helical" evidence="1">
    <location>
        <begin position="35"/>
        <end position="57"/>
    </location>
</feature>
<feature type="transmembrane region" description="Helical" evidence="1">
    <location>
        <begin position="147"/>
        <end position="175"/>
    </location>
</feature>
<feature type="transmembrane region" description="Helical" evidence="1">
    <location>
        <begin position="195"/>
        <end position="215"/>
    </location>
</feature>
<proteinExistence type="predicted"/>
<dbReference type="GeneID" id="23567381"/>
<dbReference type="Proteomes" id="UP000000561">
    <property type="component" value="Chromosome 9"/>
</dbReference>
<dbReference type="KEGG" id="uma:UMAG_11506"/>
<accession>A0A0D1DWD2</accession>
<dbReference type="AlphaFoldDB" id="A0A0D1DWD2"/>
<keyword evidence="1" id="KW-0472">Membrane</keyword>
<dbReference type="EMBL" id="CM003148">
    <property type="protein sequence ID" value="KIS68519.1"/>
    <property type="molecule type" value="Genomic_DNA"/>
</dbReference>
<dbReference type="VEuPathDB" id="FungiDB:UMAG_11506"/>
<reference evidence="2 3" key="1">
    <citation type="journal article" date="2006" name="Nature">
        <title>Insights from the genome of the biotrophic fungal plant pathogen Ustilago maydis.</title>
        <authorList>
            <person name="Kamper J."/>
            <person name="Kahmann R."/>
            <person name="Bolker M."/>
            <person name="Ma L.J."/>
            <person name="Brefort T."/>
            <person name="Saville B.J."/>
            <person name="Banuett F."/>
            <person name="Kronstad J.W."/>
            <person name="Gold S.E."/>
            <person name="Muller O."/>
            <person name="Perlin M.H."/>
            <person name="Wosten H.A."/>
            <person name="de Vries R."/>
            <person name="Ruiz-Herrera J."/>
            <person name="Reynaga-Pena C.G."/>
            <person name="Snetselaar K."/>
            <person name="McCann M."/>
            <person name="Perez-Martin J."/>
            <person name="Feldbrugge M."/>
            <person name="Basse C.W."/>
            <person name="Steinberg G."/>
            <person name="Ibeas J.I."/>
            <person name="Holloman W."/>
            <person name="Guzman P."/>
            <person name="Farman M."/>
            <person name="Stajich J.E."/>
            <person name="Sentandreu R."/>
            <person name="Gonzalez-Prieto J.M."/>
            <person name="Kennell J.C."/>
            <person name="Molina L."/>
            <person name="Schirawski J."/>
            <person name="Mendoza-Mendoza A."/>
            <person name="Greilinger D."/>
            <person name="Munch K."/>
            <person name="Rossel N."/>
            <person name="Scherer M."/>
            <person name="Vranes M."/>
            <person name="Ladendorf O."/>
            <person name="Vincon V."/>
            <person name="Fuchs U."/>
            <person name="Sandrock B."/>
            <person name="Meng S."/>
            <person name="Ho E.C."/>
            <person name="Cahill M.J."/>
            <person name="Boyce K.J."/>
            <person name="Klose J."/>
            <person name="Klosterman S.J."/>
            <person name="Deelstra H.J."/>
            <person name="Ortiz-Castellanos L."/>
            <person name="Li W."/>
            <person name="Sanchez-Alonso P."/>
            <person name="Schreier P.H."/>
            <person name="Hauser-Hahn I."/>
            <person name="Vaupel M."/>
            <person name="Koopmann E."/>
            <person name="Friedrich G."/>
            <person name="Voss H."/>
            <person name="Schluter T."/>
            <person name="Margolis J."/>
            <person name="Platt D."/>
            <person name="Swimmer C."/>
            <person name="Gnirke A."/>
            <person name="Chen F."/>
            <person name="Vysotskaia V."/>
            <person name="Mannhaupt G."/>
            <person name="Guldener U."/>
            <person name="Munsterkotter M."/>
            <person name="Haase D."/>
            <person name="Oesterheld M."/>
            <person name="Mewes H.W."/>
            <person name="Mauceli E.W."/>
            <person name="DeCaprio D."/>
            <person name="Wade C.M."/>
            <person name="Butler J."/>
            <person name="Young S."/>
            <person name="Jaffe D.B."/>
            <person name="Calvo S."/>
            <person name="Nusbaum C."/>
            <person name="Galagan J."/>
            <person name="Birren B.W."/>
        </authorList>
    </citation>
    <scope>NUCLEOTIDE SEQUENCE [LARGE SCALE GENOMIC DNA]</scope>
    <source>
        <strain evidence="3">DSM 14603 / FGSC 9021 / UM521</strain>
    </source>
</reference>
<dbReference type="eggNOG" id="ENOG502TCNT">
    <property type="taxonomic scope" value="Eukaryota"/>
</dbReference>
<dbReference type="OrthoDB" id="2556267at2759"/>
<dbReference type="RefSeq" id="XP_011390109.1">
    <property type="nucleotide sequence ID" value="XM_011391807.1"/>
</dbReference>
<gene>
    <name evidence="2" type="ORF">UMAG_11506</name>
</gene>
<name>A0A0D1DWD2_MYCMD</name>
<feature type="transmembrane region" description="Helical" evidence="1">
    <location>
        <begin position="69"/>
        <end position="90"/>
    </location>
</feature>
<feature type="transmembrane region" description="Helical" evidence="1">
    <location>
        <begin position="270"/>
        <end position="287"/>
    </location>
</feature>